<dbReference type="EMBL" id="ANOG01000209">
    <property type="protein sequence ID" value="EMI21657.1"/>
    <property type="molecule type" value="Genomic_DNA"/>
</dbReference>
<proteinExistence type="predicted"/>
<comment type="caution">
    <text evidence="1">The sequence shown here is derived from an EMBL/GenBank/DDBJ whole genome shotgun (WGS) entry which is preliminary data.</text>
</comment>
<reference evidence="1 2" key="1">
    <citation type="journal article" date="2013" name="Mar. Genomics">
        <title>Expression of sulfatases in Rhodopirellula baltica and the diversity of sulfatases in the genus Rhodopirellula.</title>
        <authorList>
            <person name="Wegner C.E."/>
            <person name="Richter-Heitmann T."/>
            <person name="Klindworth A."/>
            <person name="Klockow C."/>
            <person name="Richter M."/>
            <person name="Achstetter T."/>
            <person name="Glockner F.O."/>
            <person name="Harder J."/>
        </authorList>
    </citation>
    <scope>NUCLEOTIDE SEQUENCE [LARGE SCALE GENOMIC DNA]</scope>
    <source>
        <strain evidence="1 2">SM1</strain>
    </source>
</reference>
<gene>
    <name evidence="1" type="ORF">RMSM_01409</name>
</gene>
<name>M5S1Y7_9BACT</name>
<dbReference type="Proteomes" id="UP000011991">
    <property type="component" value="Unassembled WGS sequence"/>
</dbReference>
<dbReference type="AlphaFoldDB" id="M5S1Y7"/>
<accession>M5S1Y7</accession>
<keyword evidence="2" id="KW-1185">Reference proteome</keyword>
<sequence>MVGDFDDRLLTAARPGNTTFVERILDELVLTVPAIFAGVSIAAIRSFDV</sequence>
<evidence type="ECO:0000313" key="2">
    <source>
        <dbReference type="Proteomes" id="UP000011991"/>
    </source>
</evidence>
<protein>
    <submittedName>
        <fullName evidence="1">Uncharacterized protein</fullName>
    </submittedName>
</protein>
<organism evidence="1 2">
    <name type="scientific">Rhodopirellula maiorica SM1</name>
    <dbReference type="NCBI Taxonomy" id="1265738"/>
    <lineage>
        <taxon>Bacteria</taxon>
        <taxon>Pseudomonadati</taxon>
        <taxon>Planctomycetota</taxon>
        <taxon>Planctomycetia</taxon>
        <taxon>Pirellulales</taxon>
        <taxon>Pirellulaceae</taxon>
        <taxon>Novipirellula</taxon>
    </lineage>
</organism>
<dbReference type="PATRIC" id="fig|1265738.3.peg.1400"/>
<evidence type="ECO:0000313" key="1">
    <source>
        <dbReference type="EMBL" id="EMI21657.1"/>
    </source>
</evidence>